<proteinExistence type="predicted"/>
<sequence>MREVAGVQRIADLTARNVRIIGAAELLDARSVPTALRELLENGCLVLFIEADAEQLAELGMRFGPWLHRVDSSTETTGLYMLNVDRIIHTPLGQTAAVRRALAGMSTVKMRSAAIKEIGSEIELNRAGWLSRTIHSPHFLVYILVFVYSSLRALPVVFIKQFHGSLVVLWSIDIITAVPYTWGVLAMLFAKRWQVRLAGTLTTLVTFVSPYVYFWLHGRNYPPYVALIILGLTLLSIFLELGKFNEERRLRARYAKAAATACAAAAA</sequence>
<feature type="transmembrane region" description="Helical" evidence="1">
    <location>
        <begin position="139"/>
        <end position="159"/>
    </location>
</feature>
<keyword evidence="1" id="KW-1133">Transmembrane helix</keyword>
<dbReference type="AlphaFoldDB" id="A0A4Y4DUT6"/>
<evidence type="ECO:0000313" key="3">
    <source>
        <dbReference type="Proteomes" id="UP000316612"/>
    </source>
</evidence>
<feature type="transmembrane region" description="Helical" evidence="1">
    <location>
        <begin position="221"/>
        <end position="241"/>
    </location>
</feature>
<comment type="caution">
    <text evidence="2">The sequence shown here is derived from an EMBL/GenBank/DDBJ whole genome shotgun (WGS) entry which is preliminary data.</text>
</comment>
<keyword evidence="1" id="KW-0812">Transmembrane</keyword>
<name>A0A4Y4DUT6_GLUUR</name>
<dbReference type="Proteomes" id="UP000316612">
    <property type="component" value="Unassembled WGS sequence"/>
</dbReference>
<accession>A0A4Y4DUT6</accession>
<protein>
    <submittedName>
        <fullName evidence="2">Uncharacterized protein</fullName>
    </submittedName>
</protein>
<evidence type="ECO:0000313" key="2">
    <source>
        <dbReference type="EMBL" id="GED07365.1"/>
    </source>
</evidence>
<gene>
    <name evidence="2" type="ORF">AUR04nite_28970</name>
</gene>
<keyword evidence="1" id="KW-0472">Membrane</keyword>
<organism evidence="2 3">
    <name type="scientific">Glutamicibacter uratoxydans</name>
    <name type="common">Arthrobacter uratoxydans</name>
    <dbReference type="NCBI Taxonomy" id="43667"/>
    <lineage>
        <taxon>Bacteria</taxon>
        <taxon>Bacillati</taxon>
        <taxon>Actinomycetota</taxon>
        <taxon>Actinomycetes</taxon>
        <taxon>Micrococcales</taxon>
        <taxon>Micrococcaceae</taxon>
        <taxon>Glutamicibacter</taxon>
    </lineage>
</organism>
<evidence type="ECO:0000256" key="1">
    <source>
        <dbReference type="SAM" id="Phobius"/>
    </source>
</evidence>
<feature type="transmembrane region" description="Helical" evidence="1">
    <location>
        <begin position="165"/>
        <end position="190"/>
    </location>
</feature>
<keyword evidence="3" id="KW-1185">Reference proteome</keyword>
<feature type="transmembrane region" description="Helical" evidence="1">
    <location>
        <begin position="197"/>
        <end position="215"/>
    </location>
</feature>
<reference evidence="2 3" key="1">
    <citation type="submission" date="2019-06" db="EMBL/GenBank/DDBJ databases">
        <title>Whole genome shotgun sequence of Glutamicibacter uratoxydans NBRC 15515.</title>
        <authorList>
            <person name="Hosoyama A."/>
            <person name="Uohara A."/>
            <person name="Ohji S."/>
            <person name="Ichikawa N."/>
        </authorList>
    </citation>
    <scope>NUCLEOTIDE SEQUENCE [LARGE SCALE GENOMIC DNA]</scope>
    <source>
        <strain evidence="2 3">NBRC 15515</strain>
    </source>
</reference>
<dbReference type="EMBL" id="BJNY01000019">
    <property type="protein sequence ID" value="GED07365.1"/>
    <property type="molecule type" value="Genomic_DNA"/>
</dbReference>